<dbReference type="PANTHER" id="PTHR12428:SF65">
    <property type="entry name" value="CYTOCHROME C OXIDASE ASSEMBLY PROTEIN COX18, MITOCHONDRIAL"/>
    <property type="match status" value="1"/>
</dbReference>
<evidence type="ECO:0000256" key="9">
    <source>
        <dbReference type="ARBA" id="ARBA00023136"/>
    </source>
</evidence>
<dbReference type="InterPro" id="IPR047196">
    <property type="entry name" value="YidC_ALB_C"/>
</dbReference>
<evidence type="ECO:0000256" key="7">
    <source>
        <dbReference type="ARBA" id="ARBA00022927"/>
    </source>
</evidence>
<feature type="compositionally biased region" description="Basic residues" evidence="17">
    <location>
        <begin position="295"/>
        <end position="311"/>
    </location>
</feature>
<evidence type="ECO:0000256" key="16">
    <source>
        <dbReference type="RuleBase" id="RU003945"/>
    </source>
</evidence>
<feature type="region of interest" description="Disordered" evidence="17">
    <location>
        <begin position="259"/>
        <end position="311"/>
    </location>
</feature>
<evidence type="ECO:0000313" key="21">
    <source>
        <dbReference type="Proteomes" id="UP000215005"/>
    </source>
</evidence>
<evidence type="ECO:0000256" key="15">
    <source>
        <dbReference type="ARBA" id="ARBA00033342"/>
    </source>
</evidence>
<gene>
    <name evidence="20" type="ORF">CDO52_02070</name>
</gene>
<evidence type="ECO:0000256" key="11">
    <source>
        <dbReference type="ARBA" id="ARBA00025034"/>
    </source>
</evidence>
<evidence type="ECO:0000256" key="2">
    <source>
        <dbReference type="ARBA" id="ARBA00010527"/>
    </source>
</evidence>
<evidence type="ECO:0000256" key="6">
    <source>
        <dbReference type="ARBA" id="ARBA00022692"/>
    </source>
</evidence>
<feature type="domain" description="Membrane insertase YidC/Oxa/ALB C-terminal" evidence="19">
    <location>
        <begin position="33"/>
        <end position="251"/>
    </location>
</feature>
<dbReference type="GO" id="GO:0015031">
    <property type="term" value="P:protein transport"/>
    <property type="evidence" value="ECO:0007669"/>
    <property type="project" value="UniProtKB-KW"/>
</dbReference>
<feature type="transmembrane region" description="Helical" evidence="18">
    <location>
        <begin position="5"/>
        <end position="25"/>
    </location>
</feature>
<evidence type="ECO:0000256" key="1">
    <source>
        <dbReference type="ARBA" id="ARBA00004651"/>
    </source>
</evidence>
<dbReference type="InterPro" id="IPR028055">
    <property type="entry name" value="YidC/Oxa/ALB_C"/>
</dbReference>
<evidence type="ECO:0000256" key="13">
    <source>
        <dbReference type="ARBA" id="ARBA00031538"/>
    </source>
</evidence>
<keyword evidence="5" id="KW-1003">Cell membrane</keyword>
<evidence type="ECO:0000256" key="8">
    <source>
        <dbReference type="ARBA" id="ARBA00022989"/>
    </source>
</evidence>
<dbReference type="Proteomes" id="UP000215005">
    <property type="component" value="Chromosome"/>
</dbReference>
<dbReference type="EMBL" id="CP022753">
    <property type="protein sequence ID" value="ASU81738.1"/>
    <property type="molecule type" value="Genomic_DNA"/>
</dbReference>
<feature type="transmembrane region" description="Helical" evidence="18">
    <location>
        <begin position="31"/>
        <end position="53"/>
    </location>
</feature>
<dbReference type="AlphaFoldDB" id="A0A223S0U4"/>
<evidence type="ECO:0000256" key="18">
    <source>
        <dbReference type="SAM" id="Phobius"/>
    </source>
</evidence>
<feature type="transmembrane region" description="Helical" evidence="18">
    <location>
        <begin position="212"/>
        <end position="236"/>
    </location>
</feature>
<keyword evidence="4" id="KW-0813">Transport</keyword>
<evidence type="ECO:0000259" key="19">
    <source>
        <dbReference type="Pfam" id="PF02096"/>
    </source>
</evidence>
<evidence type="ECO:0000256" key="10">
    <source>
        <dbReference type="ARBA" id="ARBA00023186"/>
    </source>
</evidence>
<keyword evidence="21" id="KW-1185">Reference proteome</keyword>
<evidence type="ECO:0000256" key="14">
    <source>
        <dbReference type="ARBA" id="ARBA00033245"/>
    </source>
</evidence>
<dbReference type="PANTHER" id="PTHR12428">
    <property type="entry name" value="OXA1"/>
    <property type="match status" value="1"/>
</dbReference>
<keyword evidence="6 16" id="KW-0812">Transmembrane</keyword>
<dbReference type="InterPro" id="IPR001708">
    <property type="entry name" value="YidC/ALB3/OXA1/COX18"/>
</dbReference>
<evidence type="ECO:0000313" key="20">
    <source>
        <dbReference type="EMBL" id="ASU81738.1"/>
    </source>
</evidence>
<feature type="transmembrane region" description="Helical" evidence="18">
    <location>
        <begin position="169"/>
        <end position="191"/>
    </location>
</feature>
<evidence type="ECO:0000256" key="12">
    <source>
        <dbReference type="ARBA" id="ARBA00026028"/>
    </source>
</evidence>
<keyword evidence="8 18" id="KW-1133">Transmembrane helix</keyword>
<comment type="similarity">
    <text evidence="2">Belongs to the OXA1/ALB3/YidC family. Type 1 subfamily.</text>
</comment>
<dbReference type="Pfam" id="PF02096">
    <property type="entry name" value="60KD_IMP"/>
    <property type="match status" value="1"/>
</dbReference>
<dbReference type="KEGG" id="ngv:CDO52_02070"/>
<evidence type="ECO:0000256" key="3">
    <source>
        <dbReference type="ARBA" id="ARBA00015325"/>
    </source>
</evidence>
<dbReference type="RefSeq" id="WP_017620597.1">
    <property type="nucleotide sequence ID" value="NZ_ANBG01000334.1"/>
</dbReference>
<comment type="subcellular location">
    <subcellularLocation>
        <location evidence="1">Cell membrane</location>
        <topology evidence="1">Multi-pass membrane protein</topology>
    </subcellularLocation>
    <subcellularLocation>
        <location evidence="16">Membrane</location>
        <topology evidence="16">Multi-pass membrane protein</topology>
    </subcellularLocation>
</comment>
<organism evidence="20 21">
    <name type="scientific">Nocardiopsis gilva YIM 90087</name>
    <dbReference type="NCBI Taxonomy" id="1235441"/>
    <lineage>
        <taxon>Bacteria</taxon>
        <taxon>Bacillati</taxon>
        <taxon>Actinomycetota</taxon>
        <taxon>Actinomycetes</taxon>
        <taxon>Streptosporangiales</taxon>
        <taxon>Nocardiopsidaceae</taxon>
        <taxon>Nocardiopsis</taxon>
    </lineage>
</organism>
<dbReference type="NCBIfam" id="NF002350">
    <property type="entry name" value="PRK01315.1"/>
    <property type="match status" value="1"/>
</dbReference>
<dbReference type="CDD" id="cd20070">
    <property type="entry name" value="5TM_YidC_Alb3"/>
    <property type="match status" value="1"/>
</dbReference>
<protein>
    <recommendedName>
        <fullName evidence="3">Membrane protein insertase YidC</fullName>
    </recommendedName>
    <alternativeName>
        <fullName evidence="15">Foldase YidC</fullName>
    </alternativeName>
    <alternativeName>
        <fullName evidence="14">Membrane integrase YidC</fullName>
    </alternativeName>
    <alternativeName>
        <fullName evidence="13">Membrane protein YidC</fullName>
    </alternativeName>
</protein>
<proteinExistence type="inferred from homology"/>
<sequence length="311" mass="34785">MLDWLYNIVGWVLIQIHAGLTFVGLNPDSGWAWGLSIVLLTVLMRVIMVPLFVKQMHTQRKMQDMQPQMMKVRERYKHDKQRQQQEMMKLYQESGTNPVMGCLPLLLQMPVFFSLFSVLRSVAEGNARYGFTEDLVHSAQGAMIFHAPLAAQFTSTTAELNQYGAVNPVMAKVVIAIACVVMGTTTFLTMRQSIKRSTAQMPDNPMMQSQKIMMYLAPAFGLFGLAMPIGVLIYWVTSNSWTMGQQHFLYKKHPAGAPATAASNGSANSSAKGLFGKRTESEPQPVEQPKIERKQPKKKSRAKRGGGNPRK</sequence>
<comment type="subunit">
    <text evidence="12">Interacts with the Sec translocase complex via SecD. Specifically interacts with transmembrane segments of nascent integral membrane proteins during membrane integration.</text>
</comment>
<evidence type="ECO:0000256" key="5">
    <source>
        <dbReference type="ARBA" id="ARBA00022475"/>
    </source>
</evidence>
<evidence type="ECO:0000256" key="17">
    <source>
        <dbReference type="SAM" id="MobiDB-lite"/>
    </source>
</evidence>
<dbReference type="GO" id="GO:0032977">
    <property type="term" value="F:membrane insertase activity"/>
    <property type="evidence" value="ECO:0007669"/>
    <property type="project" value="InterPro"/>
</dbReference>
<keyword evidence="10" id="KW-0143">Chaperone</keyword>
<dbReference type="OrthoDB" id="9780552at2"/>
<feature type="compositionally biased region" description="Low complexity" evidence="17">
    <location>
        <begin position="259"/>
        <end position="271"/>
    </location>
</feature>
<evidence type="ECO:0000256" key="4">
    <source>
        <dbReference type="ARBA" id="ARBA00022448"/>
    </source>
</evidence>
<reference evidence="20 21" key="1">
    <citation type="submission" date="2017-08" db="EMBL/GenBank/DDBJ databases">
        <title>The complete genome sequence of Nocardiopsis gilva YIM 90087.</title>
        <authorList>
            <person name="Yin M."/>
            <person name="Tang S."/>
        </authorList>
    </citation>
    <scope>NUCLEOTIDE SEQUENCE [LARGE SCALE GENOMIC DNA]</scope>
    <source>
        <strain evidence="20 21">YIM 90087</strain>
    </source>
</reference>
<accession>A0A223S0U4</accession>
<keyword evidence="7" id="KW-0653">Protein transport</keyword>
<dbReference type="NCBIfam" id="TIGR03592">
    <property type="entry name" value="yidC_oxa1_cterm"/>
    <property type="match status" value="1"/>
</dbReference>
<name>A0A223S0U4_9ACTN</name>
<dbReference type="GO" id="GO:0005886">
    <property type="term" value="C:plasma membrane"/>
    <property type="evidence" value="ECO:0007669"/>
    <property type="project" value="UniProtKB-SubCell"/>
</dbReference>
<dbReference type="GO" id="GO:0051205">
    <property type="term" value="P:protein insertion into membrane"/>
    <property type="evidence" value="ECO:0007669"/>
    <property type="project" value="TreeGrafter"/>
</dbReference>
<keyword evidence="9 18" id="KW-0472">Membrane</keyword>
<comment type="function">
    <text evidence="11">Required for the insertion and/or proper folding and/or complex formation of integral membrane proteins into the membrane. Involved in integration of membrane proteins that insert both dependently and independently of the Sec translocase complex, as well as at least some lipoproteins. Aids folding of multispanning membrane proteins.</text>
</comment>